<feature type="active site" description="Proton acceptor" evidence="5">
    <location>
        <position position="49"/>
    </location>
</feature>
<dbReference type="InterPro" id="IPR023296">
    <property type="entry name" value="Glyco_hydro_beta-prop_sf"/>
</dbReference>
<organism evidence="9 10">
    <name type="scientific">Hymenobacter arizonensis</name>
    <name type="common">Siccationidurans arizonensis</name>
    <dbReference type="NCBI Taxonomy" id="1227077"/>
    <lineage>
        <taxon>Bacteria</taxon>
        <taxon>Pseudomonadati</taxon>
        <taxon>Bacteroidota</taxon>
        <taxon>Cytophagia</taxon>
        <taxon>Cytophagales</taxon>
        <taxon>Hymenobacteraceae</taxon>
        <taxon>Hymenobacter</taxon>
    </lineage>
</organism>
<dbReference type="PANTHER" id="PTHR43817:SF1">
    <property type="entry name" value="HYDROLASE, FAMILY 43, PUTATIVE (AFU_ORTHOLOGUE AFUA_3G01660)-RELATED"/>
    <property type="match status" value="1"/>
</dbReference>
<dbReference type="OrthoDB" id="177947at2"/>
<accession>A0A1I5Z0Z2</accession>
<proteinExistence type="inferred from homology"/>
<dbReference type="InterPro" id="IPR016828">
    <property type="entry name" value="Alpha-L-arabinofuranosidase"/>
</dbReference>
<evidence type="ECO:0000313" key="10">
    <source>
        <dbReference type="Proteomes" id="UP000199029"/>
    </source>
</evidence>
<dbReference type="STRING" id="1227077.SAMN04515668_2576"/>
<keyword evidence="4 7" id="KW-0326">Glycosidase</keyword>
<dbReference type="AlphaFoldDB" id="A0A1I5Z0Z2"/>
<feature type="site" description="Important for catalytic activity, responsible for pKa modulation of the active site Glu and correct orientation of both the proton donor and substrate" evidence="6">
    <location>
        <position position="162"/>
    </location>
</feature>
<feature type="region of interest" description="Disordered" evidence="8">
    <location>
        <begin position="315"/>
        <end position="353"/>
    </location>
</feature>
<keyword evidence="10" id="KW-1185">Reference proteome</keyword>
<protein>
    <submittedName>
        <fullName evidence="9">Beta-xylosidase, GH43 family</fullName>
    </submittedName>
</protein>
<evidence type="ECO:0000313" key="9">
    <source>
        <dbReference type="EMBL" id="SFQ49777.1"/>
    </source>
</evidence>
<dbReference type="PROSITE" id="PS51257">
    <property type="entry name" value="PROKAR_LIPOPROTEIN"/>
    <property type="match status" value="1"/>
</dbReference>
<dbReference type="RefSeq" id="WP_092673632.1">
    <property type="nucleotide sequence ID" value="NZ_FOXS01000003.1"/>
</dbReference>
<evidence type="ECO:0000256" key="7">
    <source>
        <dbReference type="RuleBase" id="RU361187"/>
    </source>
</evidence>
<evidence type="ECO:0000256" key="4">
    <source>
        <dbReference type="ARBA" id="ARBA00023295"/>
    </source>
</evidence>
<reference evidence="10" key="1">
    <citation type="submission" date="2016-10" db="EMBL/GenBank/DDBJ databases">
        <authorList>
            <person name="Varghese N."/>
            <person name="Submissions S."/>
        </authorList>
    </citation>
    <scope>NUCLEOTIDE SEQUENCE [LARGE SCALE GENOMIC DNA]</scope>
    <source>
        <strain evidence="10">OR362-8,ATCC BAA-1266,JCM 13504</strain>
    </source>
</reference>
<dbReference type="GO" id="GO:0004553">
    <property type="term" value="F:hydrolase activity, hydrolyzing O-glycosyl compounds"/>
    <property type="evidence" value="ECO:0007669"/>
    <property type="project" value="InterPro"/>
</dbReference>
<dbReference type="Gene3D" id="2.115.10.20">
    <property type="entry name" value="Glycosyl hydrolase domain, family 43"/>
    <property type="match status" value="1"/>
</dbReference>
<feature type="compositionally biased region" description="Pro residues" evidence="8">
    <location>
        <begin position="343"/>
        <end position="353"/>
    </location>
</feature>
<dbReference type="InterPro" id="IPR006710">
    <property type="entry name" value="Glyco_hydro_43"/>
</dbReference>
<dbReference type="SUPFAM" id="SSF75005">
    <property type="entry name" value="Arabinanase/levansucrase/invertase"/>
    <property type="match status" value="1"/>
</dbReference>
<evidence type="ECO:0000256" key="6">
    <source>
        <dbReference type="PIRSR" id="PIRSR606710-2"/>
    </source>
</evidence>
<feature type="compositionally biased region" description="Polar residues" evidence="8">
    <location>
        <begin position="333"/>
        <end position="342"/>
    </location>
</feature>
<evidence type="ECO:0000256" key="8">
    <source>
        <dbReference type="SAM" id="MobiDB-lite"/>
    </source>
</evidence>
<feature type="active site" description="Proton donor" evidence="5">
    <location>
        <position position="225"/>
    </location>
</feature>
<gene>
    <name evidence="9" type="ORF">SAMN04515668_2576</name>
</gene>
<evidence type="ECO:0000256" key="2">
    <source>
        <dbReference type="ARBA" id="ARBA00022729"/>
    </source>
</evidence>
<evidence type="ECO:0000256" key="1">
    <source>
        <dbReference type="ARBA" id="ARBA00009865"/>
    </source>
</evidence>
<dbReference type="GO" id="GO:0005975">
    <property type="term" value="P:carbohydrate metabolic process"/>
    <property type="evidence" value="ECO:0007669"/>
    <property type="project" value="InterPro"/>
</dbReference>
<keyword evidence="2" id="KW-0732">Signal</keyword>
<name>A0A1I5Z0Z2_HYMAR</name>
<evidence type="ECO:0000256" key="3">
    <source>
        <dbReference type="ARBA" id="ARBA00022801"/>
    </source>
</evidence>
<dbReference type="Proteomes" id="UP000199029">
    <property type="component" value="Unassembled WGS sequence"/>
</dbReference>
<keyword evidence="3 7" id="KW-0378">Hydrolase</keyword>
<dbReference type="EMBL" id="FOXS01000003">
    <property type="protein sequence ID" value="SFQ49777.1"/>
    <property type="molecule type" value="Genomic_DNA"/>
</dbReference>
<comment type="similarity">
    <text evidence="1 7">Belongs to the glycosyl hydrolase 43 family.</text>
</comment>
<dbReference type="PANTHER" id="PTHR43817">
    <property type="entry name" value="GLYCOSYL HYDROLASE"/>
    <property type="match status" value="1"/>
</dbReference>
<dbReference type="CDD" id="cd18820">
    <property type="entry name" value="GH43_LbAraf43-like"/>
    <property type="match status" value="1"/>
</dbReference>
<evidence type="ECO:0000256" key="5">
    <source>
        <dbReference type="PIRSR" id="PIRSR606710-1"/>
    </source>
</evidence>
<dbReference type="PIRSF" id="PIRSF025414">
    <property type="entry name" value="Alpha-L-arabinofuranosidase"/>
    <property type="match status" value="1"/>
</dbReference>
<dbReference type="Pfam" id="PF04616">
    <property type="entry name" value="Glyco_hydro_43"/>
    <property type="match status" value="1"/>
</dbReference>
<sequence length="353" mass="38496">MTSYRHIYLATALVLGLLGCKKEPTPVTVTPPTSISNTFVNPLLNSGADPWVTQKDGFYYYMHTTGSNLTLWKTAKMSELGSAVSKVIWTPPSSGPTSRDIWAPELHFLDGKWYVYFTAGPGNCCGGQRLWVMENAAPDPTAGTWSSPTQVVVPGQDLWAIDATILEQNGNRYMLWSGQEVGSDQQNLYIGRMASPTALTGPRVQLSRPQFAWEQFGINTPFVNEGPQVVKHGSKTFIVYSASHCSSDEYALGLLAASSTADPMNAAAWTKTPTPVFTKDPADRAFGPGHNAFFTSKDGKEDWIIYHANLAPNQGCGGARNPRMQKFEWNPDDTPNFSTPVPTGTPLPRPSGE</sequence>